<organism evidence="5 6">
    <name type="scientific">Mycobacterium xenopi</name>
    <dbReference type="NCBI Taxonomy" id="1789"/>
    <lineage>
        <taxon>Bacteria</taxon>
        <taxon>Bacillati</taxon>
        <taxon>Actinomycetota</taxon>
        <taxon>Actinomycetes</taxon>
        <taxon>Mycobacteriales</taxon>
        <taxon>Mycobacteriaceae</taxon>
        <taxon>Mycobacterium</taxon>
    </lineage>
</organism>
<proteinExistence type="predicted"/>
<feature type="domain" description="Mce/MlaD" evidence="3">
    <location>
        <begin position="41"/>
        <end position="113"/>
    </location>
</feature>
<dbReference type="EMBL" id="AP022314">
    <property type="protein sequence ID" value="BBU20860.1"/>
    <property type="molecule type" value="Genomic_DNA"/>
</dbReference>
<evidence type="ECO:0000259" key="4">
    <source>
        <dbReference type="Pfam" id="PF11887"/>
    </source>
</evidence>
<dbReference type="GO" id="GO:0005576">
    <property type="term" value="C:extracellular region"/>
    <property type="evidence" value="ECO:0007669"/>
    <property type="project" value="TreeGrafter"/>
</dbReference>
<evidence type="ECO:0000259" key="3">
    <source>
        <dbReference type="Pfam" id="PF02470"/>
    </source>
</evidence>
<feature type="region of interest" description="Disordered" evidence="1">
    <location>
        <begin position="584"/>
        <end position="604"/>
    </location>
</feature>
<accession>A0AAD1LZX9</accession>
<feature type="transmembrane region" description="Helical" evidence="2">
    <location>
        <begin position="12"/>
        <end position="34"/>
    </location>
</feature>
<reference evidence="5 6" key="1">
    <citation type="submission" date="2019-12" db="EMBL/GenBank/DDBJ databases">
        <title>Complete genome sequence of Mycolicibacterium xenopi str. JCM15661T.</title>
        <authorList>
            <person name="Yoshida M."/>
            <person name="Fukano H."/>
            <person name="Asakura T."/>
            <person name="Hoshino Y."/>
        </authorList>
    </citation>
    <scope>NUCLEOTIDE SEQUENCE [LARGE SCALE GENOMIC DNA]</scope>
    <source>
        <strain evidence="5 6">JCM 15661T</strain>
    </source>
</reference>
<feature type="region of interest" description="Disordered" evidence="1">
    <location>
        <begin position="421"/>
        <end position="462"/>
    </location>
</feature>
<gene>
    <name evidence="5" type="ORF">MYXE_06490</name>
</gene>
<keyword evidence="2" id="KW-0812">Transmembrane</keyword>
<dbReference type="PANTHER" id="PTHR33371:SF4">
    <property type="entry name" value="INTERMEMBRANE PHOSPHOLIPID TRANSPORT SYSTEM BINDING PROTEIN MLAD"/>
    <property type="match status" value="1"/>
</dbReference>
<dbReference type="InterPro" id="IPR005693">
    <property type="entry name" value="Mce"/>
</dbReference>
<dbReference type="Proteomes" id="UP000464624">
    <property type="component" value="Chromosome"/>
</dbReference>
<dbReference type="KEGG" id="mxe:MYXE_06490"/>
<name>A0AAD1LZX9_MYCXE</name>
<keyword evidence="2" id="KW-0472">Membrane</keyword>
<dbReference type="NCBIfam" id="TIGR00996">
    <property type="entry name" value="Mtu_fam_mce"/>
    <property type="match status" value="2"/>
</dbReference>
<feature type="domain" description="Mammalian cell entry C-terminal" evidence="4">
    <location>
        <begin position="120"/>
        <end position="295"/>
    </location>
</feature>
<evidence type="ECO:0000256" key="1">
    <source>
        <dbReference type="SAM" id="MobiDB-lite"/>
    </source>
</evidence>
<evidence type="ECO:0000256" key="2">
    <source>
        <dbReference type="SAM" id="Phobius"/>
    </source>
</evidence>
<dbReference type="InterPro" id="IPR052336">
    <property type="entry name" value="MlaD_Phospholipid_Transporter"/>
</dbReference>
<sequence length="849" mass="90649">MRLFSVAGERRRGLRVVVAAALALLLVAGVYLVWPTRASHKIVGYFTSAVGLYPGDQVRILGVPVGRVDRIEPRTSDVKIVMSIPPDVKVPSNARAVIMAPNLVAARFIQLTPAYTGGPALPDGAVIGLDRTAVPVEWDEVKDALSKLASQLSPTAGQMQGPLGKLINQAADTLNGNGDSFHAALRELSQAAGRLADSRTDIFGTVKNLQVLVNALSKSNEQIVEFSGHVASVSQVLADNSRDLDTTLGTLNTALTDIRGFLHENNSTLVGTVNKLNDLTKVLSDQSENIEQVLHVAGPGITNFYNIYDPAQGTVNGLLSIPEFANPVQFICGGSFDTAAGKAAPDYYRRAELCRERLGPVLRRLTVNYPPILFHPINSITAYKGQIIYDTPATEAKAATPIPELTWIPAPGVHPPKPGDLQALLVPPAPTVKPAPGRRHRPPHPTARRRRPRRPRGAKGRRMSRNWLRGGALAAGSVVLAGCQFGGLNSIALPGTAGHGPGSYKVTVELTDVATLPQNSPVMVDDVTVGSVSGIQAAQRADGSFYAAVELALDNNVVLPANATAKVAQTSLLGSQHIDLASPVDKPPVGRLGNGSRIAESSTSRYPTTEEVLAALGVVVNKGNLGALQEVTDETYRAVAGREGQFTNLVPKLAELTAGLNRQVNDIIAAAEGLNRFSAILARSKDSLGRTLDTLPDALRVLNKNRDQIVEAFAALRRVATVASHVLSQIKGDFAEDLKGLYSVTKALADSRKDFVTSLQLLLTFPFPNFGIKQAVRGDYLNVFTTFDLTLRRLGETFFTTSYALDPNMMHMSEILNPPDFLTGELANLSGQAADPFKLPPGQPQQGSR</sequence>
<dbReference type="PANTHER" id="PTHR33371">
    <property type="entry name" value="INTERMEMBRANE PHOSPHOLIPID TRANSPORT SYSTEM BINDING PROTEIN MLAD-RELATED"/>
    <property type="match status" value="1"/>
</dbReference>
<feature type="domain" description="Mce/MlaD" evidence="3">
    <location>
        <begin position="503"/>
        <end position="581"/>
    </location>
</feature>
<evidence type="ECO:0000313" key="6">
    <source>
        <dbReference type="Proteomes" id="UP000464624"/>
    </source>
</evidence>
<dbReference type="InterPro" id="IPR024516">
    <property type="entry name" value="Mce_C"/>
</dbReference>
<feature type="compositionally biased region" description="Basic residues" evidence="1">
    <location>
        <begin position="436"/>
        <end position="462"/>
    </location>
</feature>
<dbReference type="Pfam" id="PF02470">
    <property type="entry name" value="MlaD"/>
    <property type="match status" value="2"/>
</dbReference>
<dbReference type="Pfam" id="PF11887">
    <property type="entry name" value="Mce4_CUP1"/>
    <property type="match status" value="1"/>
</dbReference>
<keyword evidence="2" id="KW-1133">Transmembrane helix</keyword>
<dbReference type="InterPro" id="IPR003399">
    <property type="entry name" value="Mce/MlaD"/>
</dbReference>
<protein>
    <recommendedName>
        <fullName evidence="7">Mammalian cell entry protein</fullName>
    </recommendedName>
</protein>
<dbReference type="AlphaFoldDB" id="A0AAD1LZX9"/>
<dbReference type="Gene3D" id="1.10.287.950">
    <property type="entry name" value="Methyl-accepting chemotaxis protein"/>
    <property type="match status" value="1"/>
</dbReference>
<evidence type="ECO:0008006" key="7">
    <source>
        <dbReference type="Google" id="ProtNLM"/>
    </source>
</evidence>
<evidence type="ECO:0000313" key="5">
    <source>
        <dbReference type="EMBL" id="BBU20860.1"/>
    </source>
</evidence>